<dbReference type="RefSeq" id="WP_208814352.1">
    <property type="nucleotide sequence ID" value="NZ_WVUH01000124.1"/>
</dbReference>
<gene>
    <name evidence="2" type="ORF">GSF22_15795</name>
</gene>
<evidence type="ECO:0000313" key="3">
    <source>
        <dbReference type="Proteomes" id="UP000823521"/>
    </source>
</evidence>
<protein>
    <submittedName>
        <fullName evidence="2">Uncharacterized protein</fullName>
    </submittedName>
</protein>
<evidence type="ECO:0000256" key="1">
    <source>
        <dbReference type="SAM" id="MobiDB-lite"/>
    </source>
</evidence>
<reference evidence="2 3" key="1">
    <citation type="submission" date="2019-12" db="EMBL/GenBank/DDBJ databases">
        <title>Whole genome sequencing of endophytic Actinobacterium Micromonospora sp. MPMI6T.</title>
        <authorList>
            <person name="Evv R."/>
            <person name="Podile A.R."/>
        </authorList>
    </citation>
    <scope>NUCLEOTIDE SEQUENCE [LARGE SCALE GENOMIC DNA]</scope>
    <source>
        <strain evidence="2 3">MPMI6</strain>
    </source>
</reference>
<evidence type="ECO:0000313" key="2">
    <source>
        <dbReference type="EMBL" id="MBO4207460.1"/>
    </source>
</evidence>
<dbReference type="EMBL" id="WVUH01000124">
    <property type="protein sequence ID" value="MBO4207460.1"/>
    <property type="molecule type" value="Genomic_DNA"/>
</dbReference>
<feature type="region of interest" description="Disordered" evidence="1">
    <location>
        <begin position="141"/>
        <end position="164"/>
    </location>
</feature>
<accession>A0ABS3VSF5</accession>
<proteinExistence type="predicted"/>
<name>A0ABS3VSF5_MICEH</name>
<organism evidence="2 3">
    <name type="scientific">Micromonospora echinofusca</name>
    <dbReference type="NCBI Taxonomy" id="47858"/>
    <lineage>
        <taxon>Bacteria</taxon>
        <taxon>Bacillati</taxon>
        <taxon>Actinomycetota</taxon>
        <taxon>Actinomycetes</taxon>
        <taxon>Micromonosporales</taxon>
        <taxon>Micromonosporaceae</taxon>
        <taxon>Micromonospora</taxon>
    </lineage>
</organism>
<sequence>MKQPSAALTDLLTGQLRAHHRRLRAFGDQDWQRYGDLLHGVFLLAVQRRFTPGADRAAIIRFVASVRERYDRTGYDIEPGLAEELVRAALEDRAAVDGPEPVPVSAAAVAARTLLVVGLLEDEGMPEAELVEFLDAATAATDRPTADRSTGTAAGPVRDATGTS</sequence>
<comment type="caution">
    <text evidence="2">The sequence shown here is derived from an EMBL/GenBank/DDBJ whole genome shotgun (WGS) entry which is preliminary data.</text>
</comment>
<keyword evidence="3" id="KW-1185">Reference proteome</keyword>
<dbReference type="Proteomes" id="UP000823521">
    <property type="component" value="Unassembled WGS sequence"/>
</dbReference>